<dbReference type="GO" id="GO:0005697">
    <property type="term" value="C:telomerase holoenzyme complex"/>
    <property type="evidence" value="ECO:0007669"/>
    <property type="project" value="TreeGrafter"/>
</dbReference>
<sequence>MKKSFNPVSDVRGESVEVSRRLYRVISDAIRHLDDSRGRAETCSDLFTLPLEAQRERLREYCERLIFADPIGYGRKGEELLWRKVYYDVVTTAKRLRKDQSWGDTEVAHLKSHLFAGVGKRSSSKRSPDKTCVEWSKQAVHRCLVYLGDLSRYILDLHPHWDYGLAVRYYLQALNMNWEVGMPHNQLGTLAGLRNYGLDASYHYMRCLVCLQLCHQTLQDLQHCLSYLKPFTEPKEYQLESEEHPSVPDCPDYLCDNTVLRMVVMVLMCVTKLQNADSQQLSSAVAFLAAMFSQLVDQVIQHFQDSVLSLSLPPAPPPLSTTTSLTSDVSNTGQGITQEKDDKKNKKRKKKLRRRRRRRLNSSEDSDLSEGEGPFGESSSSEDAEDFNSDISEKGEREGDTSSADDAEDDSEDESSLNSAANDKGLIGGEMKEKICNGKCEEKDQLICEAVTNGFSVESSGSGSPLSVVNEGCDVIPKTEEPLVNGTNNPAPNRLLDPADVVELLGEEGLLAAVKVCADWMRGDSEVVKACGRSSRLLLSHVVTLLNLINVDIEALEKETDAPHFVRMKMLNTSMQSIPLPEDIGLKGISPLKTSHNGLDWDYFRDNSFKVKEEGLLRAFKLVEFGHYLASIPDTGMRYDSSTRQFVISEEPPTLSPEVPEIEEKGKRTSKLANEKTILSTLVQDSSHDTPFISSPVYCESSALDHAAIEVEARRTELVGRDLAGNAAAFSMFYPAGDRANRRPRSGSQRGARAGTFGGVPSVRPVLIEMMMSINHLDMRVSSIKAARGYTESTTKEIPLGCGYCVRGQVEDKPPRALRSVVVGHVSLRTNLALPVIGCLVYCESSALDHAATQVGCSRIKRVCKGMARLDELATRGCAPIVGQGTYDQRVRSGIIVFNWCGVSGTQARITTGRELTRANGAERRHVGDLWRCATRADTPVGWLVAALESLINMVPDADAAGQRRGQLMHHMGQLWLRAEVRDLESRVRRRGAAFSPYLAVDGDALIYHIHLVKQLVGARKFIVLIPSVVVSALDKLKREVSRAREAIRWLESQFQRGNRFLRAQRNHEQLPLPLIKYPKKKDREAWLFFQVLECCHYFSQQTGVHEIQPDISVVTLLTGHKDEHNKMDFSPVGVAKSAGIHLEFIESFHSKWKASSKSHG</sequence>
<feature type="compositionally biased region" description="Basic residues" evidence="2">
    <location>
        <begin position="345"/>
        <end position="360"/>
    </location>
</feature>
<dbReference type="InterPro" id="IPR011990">
    <property type="entry name" value="TPR-like_helical_dom_sf"/>
</dbReference>
<dbReference type="FunFam" id="3.40.50.1010:FF:000033">
    <property type="entry name" value="Blast:Protein SMG5"/>
    <property type="match status" value="1"/>
</dbReference>
<evidence type="ECO:0008006" key="6">
    <source>
        <dbReference type="Google" id="ProtNLM"/>
    </source>
</evidence>
<proteinExistence type="predicted"/>
<evidence type="ECO:0000313" key="5">
    <source>
        <dbReference type="EMBL" id="CAD7395841.1"/>
    </source>
</evidence>
<evidence type="ECO:0000256" key="1">
    <source>
        <dbReference type="ARBA" id="ARBA00023161"/>
    </source>
</evidence>
<keyword evidence="1" id="KW-0866">Nonsense-mediated mRNA decay</keyword>
<feature type="domain" description="PIN" evidence="4">
    <location>
        <begin position="1001"/>
        <end position="1109"/>
    </location>
</feature>
<feature type="region of interest" description="Disordered" evidence="2">
    <location>
        <begin position="318"/>
        <end position="425"/>
    </location>
</feature>
<evidence type="ECO:0000259" key="4">
    <source>
        <dbReference type="Pfam" id="PF13638"/>
    </source>
</evidence>
<organism evidence="5">
    <name type="scientific">Timema poppense</name>
    <name type="common">Walking stick</name>
    <dbReference type="NCBI Taxonomy" id="170557"/>
    <lineage>
        <taxon>Eukaryota</taxon>
        <taxon>Metazoa</taxon>
        <taxon>Ecdysozoa</taxon>
        <taxon>Arthropoda</taxon>
        <taxon>Hexapoda</taxon>
        <taxon>Insecta</taxon>
        <taxon>Pterygota</taxon>
        <taxon>Neoptera</taxon>
        <taxon>Polyneoptera</taxon>
        <taxon>Phasmatodea</taxon>
        <taxon>Timematodea</taxon>
        <taxon>Timematoidea</taxon>
        <taxon>Timematidae</taxon>
        <taxon>Timema</taxon>
    </lineage>
</organism>
<feature type="compositionally biased region" description="Acidic residues" evidence="2">
    <location>
        <begin position="403"/>
        <end position="415"/>
    </location>
</feature>
<dbReference type="Gene3D" id="1.25.40.10">
    <property type="entry name" value="Tetratricopeptide repeat domain"/>
    <property type="match status" value="1"/>
</dbReference>
<dbReference type="CDD" id="cd09884">
    <property type="entry name" value="PIN_Smg5-like"/>
    <property type="match status" value="1"/>
</dbReference>
<feature type="domain" description="DNA/RNA-binding" evidence="3">
    <location>
        <begin position="166"/>
        <end position="210"/>
    </location>
</feature>
<evidence type="ECO:0000259" key="3">
    <source>
        <dbReference type="Pfam" id="PF10373"/>
    </source>
</evidence>
<name>A0A7R9GTR0_TIMPO</name>
<dbReference type="Pfam" id="PF13638">
    <property type="entry name" value="PIN_4"/>
    <property type="match status" value="1"/>
</dbReference>
<reference evidence="5" key="1">
    <citation type="submission" date="2020-11" db="EMBL/GenBank/DDBJ databases">
        <authorList>
            <person name="Tran Van P."/>
        </authorList>
    </citation>
    <scope>NUCLEOTIDE SEQUENCE</scope>
</reference>
<dbReference type="Pfam" id="PF10373">
    <property type="entry name" value="EST1_DNA_bind"/>
    <property type="match status" value="1"/>
</dbReference>
<dbReference type="InterPro" id="IPR018834">
    <property type="entry name" value="DNA/RNA-bd_Est1-type"/>
</dbReference>
<dbReference type="GO" id="GO:0042162">
    <property type="term" value="F:telomeric DNA binding"/>
    <property type="evidence" value="ECO:0007669"/>
    <property type="project" value="TreeGrafter"/>
</dbReference>
<dbReference type="GO" id="GO:0000184">
    <property type="term" value="P:nuclear-transcribed mRNA catabolic process, nonsense-mediated decay"/>
    <property type="evidence" value="ECO:0007669"/>
    <property type="project" value="UniProtKB-KW"/>
</dbReference>
<gene>
    <name evidence="5" type="ORF">TPSB3V08_LOCUS369</name>
</gene>
<protein>
    <recommendedName>
        <fullName evidence="6">Protein SMG5</fullName>
    </recommendedName>
</protein>
<feature type="compositionally biased region" description="Basic and acidic residues" evidence="2">
    <location>
        <begin position="391"/>
        <end position="400"/>
    </location>
</feature>
<dbReference type="InterPro" id="IPR002716">
    <property type="entry name" value="PIN_dom"/>
</dbReference>
<dbReference type="GO" id="GO:0070034">
    <property type="term" value="F:telomerase RNA binding"/>
    <property type="evidence" value="ECO:0007669"/>
    <property type="project" value="TreeGrafter"/>
</dbReference>
<accession>A0A7R9GTR0</accession>
<dbReference type="AlphaFoldDB" id="A0A7R9GTR0"/>
<dbReference type="PANTHER" id="PTHR15696">
    <property type="entry name" value="SMG-7 SUPPRESSOR WITH MORPHOLOGICAL EFFECT ON GENITALIA PROTEIN 7"/>
    <property type="match status" value="1"/>
</dbReference>
<dbReference type="SUPFAM" id="SSF48452">
    <property type="entry name" value="TPR-like"/>
    <property type="match status" value="1"/>
</dbReference>
<dbReference type="EMBL" id="OD000117">
    <property type="protein sequence ID" value="CAD7395841.1"/>
    <property type="molecule type" value="Genomic_DNA"/>
</dbReference>
<feature type="compositionally biased region" description="Polar residues" evidence="2">
    <location>
        <begin position="328"/>
        <end position="337"/>
    </location>
</feature>
<dbReference type="PANTHER" id="PTHR15696:SF7">
    <property type="entry name" value="NONSENSE-MEDIATED MRNA DECAY FACTOR"/>
    <property type="match status" value="1"/>
</dbReference>
<evidence type="ECO:0000256" key="2">
    <source>
        <dbReference type="SAM" id="MobiDB-lite"/>
    </source>
</evidence>
<dbReference type="InterPro" id="IPR045153">
    <property type="entry name" value="Est1/Ebs1-like"/>
</dbReference>
<dbReference type="Gene3D" id="3.40.50.1010">
    <property type="entry name" value="5'-nuclease"/>
    <property type="match status" value="1"/>
</dbReference>